<protein>
    <recommendedName>
        <fullName evidence="2">Halobacterial output domain-containing protein</fullName>
    </recommendedName>
</protein>
<evidence type="ECO:0000313" key="3">
    <source>
        <dbReference type="EMBL" id="SIR22721.1"/>
    </source>
</evidence>
<dbReference type="InterPro" id="IPR040624">
    <property type="entry name" value="HalOD1"/>
</dbReference>
<dbReference type="EMBL" id="FTNO01000001">
    <property type="protein sequence ID" value="SIR22721.1"/>
    <property type="molecule type" value="Genomic_DNA"/>
</dbReference>
<sequence>MHQMSPKATALEDGGTEQFSYQRQPNETPTEAVLSAVSAVSNRKIIPTATGDGDLDALEPLYDAINPDALDALVGSIEDGSGSDGSVTFDYSGHEVTVKSSGEILVRPPSSRNY</sequence>
<dbReference type="Pfam" id="PF18545">
    <property type="entry name" value="HalOD1"/>
    <property type="match status" value="1"/>
</dbReference>
<dbReference type="AlphaFoldDB" id="A0A1N6Z7G9"/>
<feature type="region of interest" description="Disordered" evidence="1">
    <location>
        <begin position="1"/>
        <end position="29"/>
    </location>
</feature>
<accession>A0A1N6Z7G9</accession>
<evidence type="ECO:0000259" key="2">
    <source>
        <dbReference type="Pfam" id="PF18545"/>
    </source>
</evidence>
<reference evidence="4" key="1">
    <citation type="submission" date="2017-01" db="EMBL/GenBank/DDBJ databases">
        <authorList>
            <person name="Varghese N."/>
            <person name="Submissions S."/>
        </authorList>
    </citation>
    <scope>NUCLEOTIDE SEQUENCE [LARGE SCALE GENOMIC DNA]</scope>
    <source>
        <strain evidence="4">CGMCC 1.7737</strain>
    </source>
</reference>
<gene>
    <name evidence="3" type="ORF">SAMN05421858_1904</name>
</gene>
<dbReference type="Proteomes" id="UP000186914">
    <property type="component" value="Unassembled WGS sequence"/>
</dbReference>
<name>A0A1N6Z7G9_9EURY</name>
<keyword evidence="4" id="KW-1185">Reference proteome</keyword>
<evidence type="ECO:0000313" key="4">
    <source>
        <dbReference type="Proteomes" id="UP000186914"/>
    </source>
</evidence>
<proteinExistence type="predicted"/>
<evidence type="ECO:0000256" key="1">
    <source>
        <dbReference type="SAM" id="MobiDB-lite"/>
    </source>
</evidence>
<feature type="compositionally biased region" description="Polar residues" evidence="1">
    <location>
        <begin position="17"/>
        <end position="29"/>
    </location>
</feature>
<feature type="domain" description="Halobacterial output" evidence="2">
    <location>
        <begin position="26"/>
        <end position="108"/>
    </location>
</feature>
<organism evidence="3 4">
    <name type="scientific">Haladaptatus litoreus</name>
    <dbReference type="NCBI Taxonomy" id="553468"/>
    <lineage>
        <taxon>Archaea</taxon>
        <taxon>Methanobacteriati</taxon>
        <taxon>Methanobacteriota</taxon>
        <taxon>Stenosarchaea group</taxon>
        <taxon>Halobacteria</taxon>
        <taxon>Halobacteriales</taxon>
        <taxon>Haladaptataceae</taxon>
        <taxon>Haladaptatus</taxon>
    </lineage>
</organism>